<accession>A0A0M9A6P3</accession>
<dbReference type="Proteomes" id="UP000053105">
    <property type="component" value="Unassembled WGS sequence"/>
</dbReference>
<name>A0A0M9A6P3_9HYME</name>
<keyword evidence="3" id="KW-1185">Reference proteome</keyword>
<dbReference type="EMBL" id="KQ435737">
    <property type="protein sequence ID" value="KOX76969.1"/>
    <property type="molecule type" value="Genomic_DNA"/>
</dbReference>
<evidence type="ECO:0000256" key="1">
    <source>
        <dbReference type="SAM" id="MobiDB-lite"/>
    </source>
</evidence>
<proteinExistence type="predicted"/>
<sequence>MKDRYINNNFYETCTIFCLRITISISGLIANFEMDFKKTIVSSTLSQYSPDLASSDRRRGFSKSRRSPRSSHEDMKWGWGDVDMTPEEIQEVNVINKSE</sequence>
<organism evidence="2 3">
    <name type="scientific">Melipona quadrifasciata</name>
    <dbReference type="NCBI Taxonomy" id="166423"/>
    <lineage>
        <taxon>Eukaryota</taxon>
        <taxon>Metazoa</taxon>
        <taxon>Ecdysozoa</taxon>
        <taxon>Arthropoda</taxon>
        <taxon>Hexapoda</taxon>
        <taxon>Insecta</taxon>
        <taxon>Pterygota</taxon>
        <taxon>Neoptera</taxon>
        <taxon>Endopterygota</taxon>
        <taxon>Hymenoptera</taxon>
        <taxon>Apocrita</taxon>
        <taxon>Aculeata</taxon>
        <taxon>Apoidea</taxon>
        <taxon>Anthophila</taxon>
        <taxon>Apidae</taxon>
        <taxon>Melipona</taxon>
    </lineage>
</organism>
<feature type="compositionally biased region" description="Basic residues" evidence="1">
    <location>
        <begin position="60"/>
        <end position="69"/>
    </location>
</feature>
<evidence type="ECO:0000313" key="2">
    <source>
        <dbReference type="EMBL" id="KOX76969.1"/>
    </source>
</evidence>
<dbReference type="AlphaFoldDB" id="A0A0M9A6P3"/>
<feature type="region of interest" description="Disordered" evidence="1">
    <location>
        <begin position="50"/>
        <end position="79"/>
    </location>
</feature>
<dbReference type="OrthoDB" id="7553271at2759"/>
<evidence type="ECO:0000313" key="3">
    <source>
        <dbReference type="Proteomes" id="UP000053105"/>
    </source>
</evidence>
<reference evidence="2 3" key="1">
    <citation type="submission" date="2015-07" db="EMBL/GenBank/DDBJ databases">
        <title>The genome of Melipona quadrifasciata.</title>
        <authorList>
            <person name="Pan H."/>
            <person name="Kapheim K."/>
        </authorList>
    </citation>
    <scope>NUCLEOTIDE SEQUENCE [LARGE SCALE GENOMIC DNA]</scope>
    <source>
        <strain evidence="2">0111107301</strain>
        <tissue evidence="2">Whole body</tissue>
    </source>
</reference>
<protein>
    <submittedName>
        <fullName evidence="2">Uncharacterized protein</fullName>
    </submittedName>
</protein>
<gene>
    <name evidence="2" type="ORF">WN51_10825</name>
</gene>